<dbReference type="Pfam" id="PF20059">
    <property type="entry name" value="DUF6458"/>
    <property type="match status" value="1"/>
</dbReference>
<reference evidence="4" key="1">
    <citation type="journal article" date="2019" name="Int. J. Syst. Evol. Microbiol.">
        <title>The Global Catalogue of Microorganisms (GCM) 10K type strain sequencing project: providing services to taxonomists for standard genome sequencing and annotation.</title>
        <authorList>
            <consortium name="The Broad Institute Genomics Platform"/>
            <consortium name="The Broad Institute Genome Sequencing Center for Infectious Disease"/>
            <person name="Wu L."/>
            <person name="Ma J."/>
        </authorList>
    </citation>
    <scope>NUCLEOTIDE SEQUENCE [LARGE SCALE GENOMIC DNA]</scope>
    <source>
        <strain evidence="4">JCM 16548</strain>
    </source>
</reference>
<organism evidence="3 4">
    <name type="scientific">Microlunatus aurantiacus</name>
    <dbReference type="NCBI Taxonomy" id="446786"/>
    <lineage>
        <taxon>Bacteria</taxon>
        <taxon>Bacillati</taxon>
        <taxon>Actinomycetota</taxon>
        <taxon>Actinomycetes</taxon>
        <taxon>Propionibacteriales</taxon>
        <taxon>Propionibacteriaceae</taxon>
        <taxon>Microlunatus</taxon>
    </lineage>
</organism>
<evidence type="ECO:0000256" key="1">
    <source>
        <dbReference type="SAM" id="Phobius"/>
    </source>
</evidence>
<evidence type="ECO:0000313" key="3">
    <source>
        <dbReference type="EMBL" id="GAA3700270.1"/>
    </source>
</evidence>
<dbReference type="Proteomes" id="UP001500051">
    <property type="component" value="Unassembled WGS sequence"/>
</dbReference>
<evidence type="ECO:0000259" key="2">
    <source>
        <dbReference type="Pfam" id="PF20059"/>
    </source>
</evidence>
<dbReference type="InterPro" id="IPR045597">
    <property type="entry name" value="DUF6458"/>
</dbReference>
<protein>
    <recommendedName>
        <fullName evidence="2">DUF6458 domain-containing protein</fullName>
    </recommendedName>
</protein>
<gene>
    <name evidence="3" type="ORF">GCM10022204_16240</name>
</gene>
<dbReference type="EMBL" id="BAAAYX010000004">
    <property type="protein sequence ID" value="GAA3700270.1"/>
    <property type="molecule type" value="Genomic_DNA"/>
</dbReference>
<comment type="caution">
    <text evidence="3">The sequence shown here is derived from an EMBL/GenBank/DDBJ whole genome shotgun (WGS) entry which is preliminary data.</text>
</comment>
<feature type="transmembrane region" description="Helical" evidence="1">
    <location>
        <begin position="32"/>
        <end position="50"/>
    </location>
</feature>
<feature type="domain" description="DUF6458" evidence="2">
    <location>
        <begin position="1"/>
        <end position="64"/>
    </location>
</feature>
<feature type="transmembrane region" description="Helical" evidence="1">
    <location>
        <begin position="7"/>
        <end position="26"/>
    </location>
</feature>
<keyword evidence="4" id="KW-1185">Reference proteome</keyword>
<proteinExistence type="predicted"/>
<dbReference type="RefSeq" id="WP_344811820.1">
    <property type="nucleotide sequence ID" value="NZ_BAAAYX010000004.1"/>
</dbReference>
<keyword evidence="1" id="KW-0472">Membrane</keyword>
<accession>A0ABP7D3P8</accession>
<keyword evidence="1" id="KW-0812">Transmembrane</keyword>
<keyword evidence="1" id="KW-1133">Transmembrane helix</keyword>
<name>A0ABP7D3P8_9ACTN</name>
<sequence>MGIGLGIFLIVVGAILLFALNVNIPYVSDDTLGIILLVAGALTLVLALVLQAQRGRTKHVQETRYDGPPPA</sequence>
<evidence type="ECO:0000313" key="4">
    <source>
        <dbReference type="Proteomes" id="UP001500051"/>
    </source>
</evidence>